<reference evidence="2" key="1">
    <citation type="submission" date="2011-12" db="EMBL/GenBank/DDBJ databases">
        <authorList>
            <consortium name="The Broad Institute Genome Sequencing Platform"/>
            <person name="Russ C."/>
            <person name="Tyler B."/>
            <person name="Panabieres F."/>
            <person name="Shan W."/>
            <person name="Tripathy S."/>
            <person name="Grunwald N."/>
            <person name="Machado M."/>
            <person name="Young S.K."/>
            <person name="Zeng Q."/>
            <person name="Gargeya S."/>
            <person name="Fitzgerald M."/>
            <person name="Haas B."/>
            <person name="Abouelleil A."/>
            <person name="Alvarado L."/>
            <person name="Arachchi H.M."/>
            <person name="Berlin A."/>
            <person name="Chapman S.B."/>
            <person name="Gearin G."/>
            <person name="Goldberg J."/>
            <person name="Griggs A."/>
            <person name="Gujja S."/>
            <person name="Hansen M."/>
            <person name="Heiman D."/>
            <person name="Howarth C."/>
            <person name="Larimer J."/>
            <person name="Lui A."/>
            <person name="MacDonald P.J.P."/>
            <person name="McCowen C."/>
            <person name="Montmayeur A."/>
            <person name="Murphy C."/>
            <person name="Neiman D."/>
            <person name="Pearson M."/>
            <person name="Priest M."/>
            <person name="Roberts A."/>
            <person name="Saif S."/>
            <person name="Shea T."/>
            <person name="Sisk P."/>
            <person name="Stolte C."/>
            <person name="Sykes S."/>
            <person name="Wortman J."/>
            <person name="Nusbaum C."/>
            <person name="Birren B."/>
        </authorList>
    </citation>
    <scope>NUCLEOTIDE SEQUENCE [LARGE SCALE GENOMIC DNA]</scope>
    <source>
        <strain evidence="2">INRA-310</strain>
    </source>
</reference>
<name>W2QKN5_PHYN3</name>
<evidence type="ECO:0000313" key="2">
    <source>
        <dbReference type="Proteomes" id="UP000018817"/>
    </source>
</evidence>
<evidence type="ECO:0000313" key="1">
    <source>
        <dbReference type="EMBL" id="ETN13471.1"/>
    </source>
</evidence>
<dbReference type="VEuPathDB" id="FungiDB:PPTG_22367"/>
<gene>
    <name evidence="1" type="ORF">PPTG_22367</name>
</gene>
<dbReference type="AlphaFoldDB" id="W2QKN5"/>
<dbReference type="EMBL" id="KI669575">
    <property type="protein sequence ID" value="ETN13471.1"/>
    <property type="molecule type" value="Genomic_DNA"/>
</dbReference>
<reference evidence="1 2" key="2">
    <citation type="submission" date="2013-11" db="EMBL/GenBank/DDBJ databases">
        <title>The Genome Sequence of Phytophthora parasitica INRA-310.</title>
        <authorList>
            <consortium name="The Broad Institute Genomics Platform"/>
            <person name="Russ C."/>
            <person name="Tyler B."/>
            <person name="Panabieres F."/>
            <person name="Shan W."/>
            <person name="Tripathy S."/>
            <person name="Grunwald N."/>
            <person name="Machado M."/>
            <person name="Johnson C.S."/>
            <person name="Arredondo F."/>
            <person name="Hong C."/>
            <person name="Coffey M."/>
            <person name="Young S.K."/>
            <person name="Zeng Q."/>
            <person name="Gargeya S."/>
            <person name="Fitzgerald M."/>
            <person name="Abouelleil A."/>
            <person name="Alvarado L."/>
            <person name="Chapman S.B."/>
            <person name="Gainer-Dewar J."/>
            <person name="Goldberg J."/>
            <person name="Griggs A."/>
            <person name="Gujja S."/>
            <person name="Hansen M."/>
            <person name="Howarth C."/>
            <person name="Imamovic A."/>
            <person name="Ireland A."/>
            <person name="Larimer J."/>
            <person name="McCowan C."/>
            <person name="Murphy C."/>
            <person name="Pearson M."/>
            <person name="Poon T.W."/>
            <person name="Priest M."/>
            <person name="Roberts A."/>
            <person name="Saif S."/>
            <person name="Shea T."/>
            <person name="Sykes S."/>
            <person name="Wortman J."/>
            <person name="Nusbaum C."/>
            <person name="Birren B."/>
        </authorList>
    </citation>
    <scope>NUCLEOTIDE SEQUENCE [LARGE SCALE GENOMIC DNA]</scope>
    <source>
        <strain evidence="1 2">INRA-310</strain>
    </source>
</reference>
<accession>W2QKN5</accession>
<protein>
    <submittedName>
        <fullName evidence="1">Uncharacterized protein</fullName>
    </submittedName>
</protein>
<dbReference type="Proteomes" id="UP000018817">
    <property type="component" value="Unassembled WGS sequence"/>
</dbReference>
<proteinExistence type="predicted"/>
<organism evidence="1 2">
    <name type="scientific">Phytophthora nicotianae (strain INRA-310)</name>
    <name type="common">Phytophthora parasitica</name>
    <dbReference type="NCBI Taxonomy" id="761204"/>
    <lineage>
        <taxon>Eukaryota</taxon>
        <taxon>Sar</taxon>
        <taxon>Stramenopiles</taxon>
        <taxon>Oomycota</taxon>
        <taxon>Peronosporomycetes</taxon>
        <taxon>Peronosporales</taxon>
        <taxon>Peronosporaceae</taxon>
        <taxon>Phytophthora</taxon>
    </lineage>
</organism>
<dbReference type="RefSeq" id="XP_008901656.1">
    <property type="nucleotide sequence ID" value="XM_008903408.1"/>
</dbReference>
<dbReference type="GeneID" id="20190966"/>
<sequence length="135" mass="14485">MLYSSAMRVSVVLAPCMNSAPISMLSPGIKLVLLITRSPTRSDASTTSTSLMALARPSWLAQRRPATPAPTMTTSWNSISPSAIVCCSLARSEMAQGTKGYPLSWNSMSIESETTNRRVRCCFSSCAAFLLLVST</sequence>